<comment type="PTM">
    <text evidence="2 3">Topaquinone (TPQ) is generated by copper-dependent autoxidation of a specific tyrosyl residue.</text>
</comment>
<feature type="domain" description="Copper amine oxidase catalytic" evidence="4">
    <location>
        <begin position="6"/>
        <end position="152"/>
    </location>
</feature>
<keyword evidence="3" id="KW-0186">Copper</keyword>
<feature type="modified residue" description="2',4',5'-topaquinone" evidence="2">
    <location>
        <position position="125"/>
    </location>
</feature>
<keyword evidence="1 3" id="KW-0801">TPQ</keyword>
<reference evidence="5" key="1">
    <citation type="submission" date="2023-05" db="EMBL/GenBank/DDBJ databases">
        <authorList>
            <person name="Huff M."/>
        </authorList>
    </citation>
    <scope>NUCLEOTIDE SEQUENCE</scope>
</reference>
<dbReference type="InterPro" id="IPR036460">
    <property type="entry name" value="Cu_amine_oxidase_C_sf"/>
</dbReference>
<dbReference type="EMBL" id="OU503050">
    <property type="protein sequence ID" value="CAI9776821.1"/>
    <property type="molecule type" value="Genomic_DNA"/>
</dbReference>
<evidence type="ECO:0000256" key="1">
    <source>
        <dbReference type="PIRSR" id="PIRSR600269-50"/>
    </source>
</evidence>
<evidence type="ECO:0000313" key="5">
    <source>
        <dbReference type="EMBL" id="CAI9776821.1"/>
    </source>
</evidence>
<dbReference type="InterPro" id="IPR015798">
    <property type="entry name" value="Cu_amine_oxidase_C"/>
</dbReference>
<keyword evidence="3" id="KW-0479">Metal-binding</keyword>
<proteinExistence type="inferred from homology"/>
<name>A0AAD1ZVY3_9LAMI</name>
<dbReference type="GO" id="GO:0048038">
    <property type="term" value="F:quinone binding"/>
    <property type="evidence" value="ECO:0007669"/>
    <property type="project" value="InterPro"/>
</dbReference>
<dbReference type="SUPFAM" id="SSF49998">
    <property type="entry name" value="Amine oxidase catalytic domain"/>
    <property type="match status" value="1"/>
</dbReference>
<evidence type="ECO:0000256" key="2">
    <source>
        <dbReference type="PIRSR" id="PIRSR600269-51"/>
    </source>
</evidence>
<keyword evidence="3" id="KW-0560">Oxidoreductase</keyword>
<dbReference type="EC" id="1.4.3.-" evidence="3"/>
<dbReference type="PANTHER" id="PTHR10638:SF40">
    <property type="entry name" value="PRIMARY AMINE OXIDASE 1"/>
    <property type="match status" value="1"/>
</dbReference>
<dbReference type="InterPro" id="IPR000269">
    <property type="entry name" value="Cu_amine_oxidase"/>
</dbReference>
<dbReference type="GO" id="GO:0009308">
    <property type="term" value="P:amine metabolic process"/>
    <property type="evidence" value="ECO:0007669"/>
    <property type="project" value="UniProtKB-UniRule"/>
</dbReference>
<sequence>MRQKFRSVLCRGHVSETFGSYMDPTPEWYYQTFLDVGEFGFGRFASTLVPLIDRPGNTVYMNGYMAGVYGQAQEVPNANAFSSDILEMLLVETYRSWRTWKSSKITIGEAETNLVVRMVATVGNYDHILDWEFKQSGSFKVEVRSHHSISTSEKDTYADFLTPLLENS</sequence>
<comment type="similarity">
    <text evidence="3">Belongs to the copper/topaquinone oxidase family.</text>
</comment>
<dbReference type="Pfam" id="PF01179">
    <property type="entry name" value="Cu_amine_oxid"/>
    <property type="match status" value="1"/>
</dbReference>
<feature type="active site" description="Schiff-base intermediate with substrate; via topaquinone" evidence="1">
    <location>
        <position position="125"/>
    </location>
</feature>
<gene>
    <name evidence="5" type="ORF">FPE_LOCUS24251</name>
</gene>
<evidence type="ECO:0000259" key="4">
    <source>
        <dbReference type="Pfam" id="PF01179"/>
    </source>
</evidence>
<organism evidence="5 6">
    <name type="scientific">Fraxinus pennsylvanica</name>
    <dbReference type="NCBI Taxonomy" id="56036"/>
    <lineage>
        <taxon>Eukaryota</taxon>
        <taxon>Viridiplantae</taxon>
        <taxon>Streptophyta</taxon>
        <taxon>Embryophyta</taxon>
        <taxon>Tracheophyta</taxon>
        <taxon>Spermatophyta</taxon>
        <taxon>Magnoliopsida</taxon>
        <taxon>eudicotyledons</taxon>
        <taxon>Gunneridae</taxon>
        <taxon>Pentapetalae</taxon>
        <taxon>asterids</taxon>
        <taxon>lamiids</taxon>
        <taxon>Lamiales</taxon>
        <taxon>Oleaceae</taxon>
        <taxon>Oleeae</taxon>
        <taxon>Fraxinus</taxon>
    </lineage>
</organism>
<evidence type="ECO:0000313" key="6">
    <source>
        <dbReference type="Proteomes" id="UP000834106"/>
    </source>
</evidence>
<dbReference type="GO" id="GO:0008131">
    <property type="term" value="F:primary methylamine oxidase activity"/>
    <property type="evidence" value="ECO:0007669"/>
    <property type="project" value="InterPro"/>
</dbReference>
<dbReference type="Gene3D" id="2.70.98.20">
    <property type="entry name" value="Copper amine oxidase, catalytic domain"/>
    <property type="match status" value="1"/>
</dbReference>
<dbReference type="Proteomes" id="UP000834106">
    <property type="component" value="Chromosome 15"/>
</dbReference>
<feature type="active site" description="Proton acceptor" evidence="1">
    <location>
        <position position="35"/>
    </location>
</feature>
<protein>
    <recommendedName>
        <fullName evidence="3">Amine oxidase</fullName>
        <ecNumber evidence="3">1.4.3.-</ecNumber>
    </recommendedName>
</protein>
<dbReference type="PANTHER" id="PTHR10638">
    <property type="entry name" value="COPPER AMINE OXIDASE"/>
    <property type="match status" value="1"/>
</dbReference>
<dbReference type="AlphaFoldDB" id="A0AAD1ZVY3"/>
<comment type="cofactor">
    <cofactor evidence="3">
        <name>Cu cation</name>
        <dbReference type="ChEBI" id="CHEBI:23378"/>
    </cofactor>
    <text evidence="3">Contains 1 topaquinone per subunit.</text>
</comment>
<accession>A0AAD1ZVY3</accession>
<dbReference type="GO" id="GO:0005507">
    <property type="term" value="F:copper ion binding"/>
    <property type="evidence" value="ECO:0007669"/>
    <property type="project" value="InterPro"/>
</dbReference>
<keyword evidence="6" id="KW-1185">Reference proteome</keyword>
<evidence type="ECO:0000256" key="3">
    <source>
        <dbReference type="RuleBase" id="RU000672"/>
    </source>
</evidence>